<evidence type="ECO:0000256" key="10">
    <source>
        <dbReference type="ARBA" id="ARBA00023211"/>
    </source>
</evidence>
<dbReference type="Proteomes" id="UP001558652">
    <property type="component" value="Unassembled WGS sequence"/>
</dbReference>
<dbReference type="PROSITE" id="PS00109">
    <property type="entry name" value="PROTEIN_KINASE_TYR"/>
    <property type="match status" value="1"/>
</dbReference>
<dbReference type="InterPro" id="IPR011009">
    <property type="entry name" value="Kinase-like_dom_sf"/>
</dbReference>
<evidence type="ECO:0000256" key="1">
    <source>
        <dbReference type="ARBA" id="ARBA00001936"/>
    </source>
</evidence>
<evidence type="ECO:0000256" key="5">
    <source>
        <dbReference type="ARBA" id="ARBA00022527"/>
    </source>
</evidence>
<dbReference type="GO" id="GO:0004712">
    <property type="term" value="F:protein serine/threonine/tyrosine kinase activity"/>
    <property type="evidence" value="ECO:0007669"/>
    <property type="project" value="UniProtKB-EC"/>
</dbReference>
<keyword evidence="9" id="KW-0067">ATP-binding</keyword>
<dbReference type="PRINTS" id="PR00109">
    <property type="entry name" value="TYRKINASE"/>
</dbReference>
<comment type="catalytic activity">
    <reaction evidence="13">
        <text>L-tyrosyl-[protein] + ATP = O-phospho-L-tyrosyl-[protein] + ADP + H(+)</text>
        <dbReference type="Rhea" id="RHEA:10596"/>
        <dbReference type="Rhea" id="RHEA-COMP:10136"/>
        <dbReference type="Rhea" id="RHEA-COMP:20101"/>
        <dbReference type="ChEBI" id="CHEBI:15378"/>
        <dbReference type="ChEBI" id="CHEBI:30616"/>
        <dbReference type="ChEBI" id="CHEBI:46858"/>
        <dbReference type="ChEBI" id="CHEBI:61978"/>
        <dbReference type="ChEBI" id="CHEBI:456216"/>
        <dbReference type="EC" id="2.7.12.1"/>
    </reaction>
</comment>
<dbReference type="EC" id="2.7.12.1" evidence="4"/>
<gene>
    <name evidence="15" type="ORF">AAG570_005267</name>
</gene>
<dbReference type="PANTHER" id="PTHR46485:SF5">
    <property type="entry name" value="CENTER DIVIDER, ISOFORM A"/>
    <property type="match status" value="1"/>
</dbReference>
<evidence type="ECO:0000256" key="6">
    <source>
        <dbReference type="ARBA" id="ARBA00022679"/>
    </source>
</evidence>
<dbReference type="SUPFAM" id="SSF56112">
    <property type="entry name" value="Protein kinase-like (PK-like)"/>
    <property type="match status" value="1"/>
</dbReference>
<evidence type="ECO:0000256" key="13">
    <source>
        <dbReference type="ARBA" id="ARBA00051680"/>
    </source>
</evidence>
<evidence type="ECO:0000256" key="11">
    <source>
        <dbReference type="ARBA" id="ARBA00049003"/>
    </source>
</evidence>
<keyword evidence="16" id="KW-1185">Reference proteome</keyword>
<comment type="similarity">
    <text evidence="3">Belongs to the protein kinase superfamily. TKL Ser/Thr protein kinase family.</text>
</comment>
<comment type="catalytic activity">
    <reaction evidence="12">
        <text>L-threonyl-[protein] + ATP = O-phospho-L-threonyl-[protein] + ADP + H(+)</text>
        <dbReference type="Rhea" id="RHEA:46608"/>
        <dbReference type="Rhea" id="RHEA-COMP:11060"/>
        <dbReference type="Rhea" id="RHEA-COMP:11605"/>
        <dbReference type="ChEBI" id="CHEBI:15378"/>
        <dbReference type="ChEBI" id="CHEBI:30013"/>
        <dbReference type="ChEBI" id="CHEBI:30616"/>
        <dbReference type="ChEBI" id="CHEBI:61977"/>
        <dbReference type="ChEBI" id="CHEBI:456216"/>
        <dbReference type="EC" id="2.7.12.1"/>
    </reaction>
</comment>
<comment type="cofactor">
    <cofactor evidence="1">
        <name>Mn(2+)</name>
        <dbReference type="ChEBI" id="CHEBI:29035"/>
    </cofactor>
</comment>
<protein>
    <recommendedName>
        <fullName evidence="4">dual-specificity kinase</fullName>
        <ecNumber evidence="4">2.7.12.1</ecNumber>
    </recommendedName>
</protein>
<keyword evidence="8" id="KW-0418">Kinase</keyword>
<evidence type="ECO:0000256" key="4">
    <source>
        <dbReference type="ARBA" id="ARBA00013203"/>
    </source>
</evidence>
<dbReference type="EMBL" id="JBFDAA010000017">
    <property type="protein sequence ID" value="KAL1116797.1"/>
    <property type="molecule type" value="Genomic_DNA"/>
</dbReference>
<organism evidence="15 16">
    <name type="scientific">Ranatra chinensis</name>
    <dbReference type="NCBI Taxonomy" id="642074"/>
    <lineage>
        <taxon>Eukaryota</taxon>
        <taxon>Metazoa</taxon>
        <taxon>Ecdysozoa</taxon>
        <taxon>Arthropoda</taxon>
        <taxon>Hexapoda</taxon>
        <taxon>Insecta</taxon>
        <taxon>Pterygota</taxon>
        <taxon>Neoptera</taxon>
        <taxon>Paraneoptera</taxon>
        <taxon>Hemiptera</taxon>
        <taxon>Heteroptera</taxon>
        <taxon>Panheteroptera</taxon>
        <taxon>Nepomorpha</taxon>
        <taxon>Nepidae</taxon>
        <taxon>Ranatrinae</taxon>
        <taxon>Ranatra</taxon>
    </lineage>
</organism>
<evidence type="ECO:0000259" key="14">
    <source>
        <dbReference type="PROSITE" id="PS50011"/>
    </source>
</evidence>
<evidence type="ECO:0000256" key="3">
    <source>
        <dbReference type="ARBA" id="ARBA00005843"/>
    </source>
</evidence>
<evidence type="ECO:0000313" key="16">
    <source>
        <dbReference type="Proteomes" id="UP001558652"/>
    </source>
</evidence>
<sequence length="245" mass="27592">NKSKVLLLFQYINGGRLEQIIQDRSIQLTYCVRMKLALDIAKGMEYLHSKDVFHRDLTSKNVLVKTNNETGEMTAVVGDFGFAAKIPSCGYRLATVGSAYWMSPECLKGEWYDEKSDVFSYGVILCEMIARVEADPDVLTRTENFGLDYIAFTSLCDTRQPPPPAFLKLAFTCCNVRLFYSRLASHTVSPSSIFSGSVRGWGTNISNLDPGIMSPHTKVLRLMPISPSRQYFCIIIIRYEIIALK</sequence>
<dbReference type="InterPro" id="IPR001245">
    <property type="entry name" value="Ser-Thr/Tyr_kinase_cat_dom"/>
</dbReference>
<evidence type="ECO:0000256" key="12">
    <source>
        <dbReference type="ARBA" id="ARBA00049308"/>
    </source>
</evidence>
<evidence type="ECO:0000256" key="2">
    <source>
        <dbReference type="ARBA" id="ARBA00001946"/>
    </source>
</evidence>
<evidence type="ECO:0000313" key="15">
    <source>
        <dbReference type="EMBL" id="KAL1116797.1"/>
    </source>
</evidence>
<dbReference type="Gene3D" id="1.10.510.10">
    <property type="entry name" value="Transferase(Phosphotransferase) domain 1"/>
    <property type="match status" value="1"/>
</dbReference>
<reference evidence="15 16" key="1">
    <citation type="submission" date="2024-07" db="EMBL/GenBank/DDBJ databases">
        <title>Chromosome-level genome assembly of the water stick insect Ranatra chinensis (Heteroptera: Nepidae).</title>
        <authorList>
            <person name="Liu X."/>
        </authorList>
    </citation>
    <scope>NUCLEOTIDE SEQUENCE [LARGE SCALE GENOMIC DNA]</scope>
    <source>
        <strain evidence="15">Cailab_2021Rc</strain>
        <tissue evidence="15">Muscle</tissue>
    </source>
</reference>
<dbReference type="GO" id="GO:0004674">
    <property type="term" value="F:protein serine/threonine kinase activity"/>
    <property type="evidence" value="ECO:0007669"/>
    <property type="project" value="UniProtKB-KW"/>
</dbReference>
<dbReference type="InterPro" id="IPR008266">
    <property type="entry name" value="Tyr_kinase_AS"/>
</dbReference>
<comment type="cofactor">
    <cofactor evidence="2">
        <name>Mg(2+)</name>
        <dbReference type="ChEBI" id="CHEBI:18420"/>
    </cofactor>
</comment>
<keyword evidence="6" id="KW-0808">Transferase</keyword>
<keyword evidence="5" id="KW-0723">Serine/threonine-protein kinase</keyword>
<dbReference type="AlphaFoldDB" id="A0ABD0XZY8"/>
<dbReference type="FunFam" id="1.10.510.10:FF:000202">
    <property type="entry name" value="Dual specificity testis-specific protein kinase 2"/>
    <property type="match status" value="1"/>
</dbReference>
<evidence type="ECO:0000256" key="9">
    <source>
        <dbReference type="ARBA" id="ARBA00022840"/>
    </source>
</evidence>
<dbReference type="GO" id="GO:0046872">
    <property type="term" value="F:metal ion binding"/>
    <property type="evidence" value="ECO:0007669"/>
    <property type="project" value="UniProtKB-KW"/>
</dbReference>
<dbReference type="InterPro" id="IPR000719">
    <property type="entry name" value="Prot_kinase_dom"/>
</dbReference>
<keyword evidence="7" id="KW-0547">Nucleotide-binding</keyword>
<accession>A0ABD0XZY8</accession>
<keyword evidence="10" id="KW-0464">Manganese</keyword>
<evidence type="ECO:0000256" key="8">
    <source>
        <dbReference type="ARBA" id="ARBA00022777"/>
    </source>
</evidence>
<evidence type="ECO:0000256" key="7">
    <source>
        <dbReference type="ARBA" id="ARBA00022741"/>
    </source>
</evidence>
<name>A0ABD0XZY8_9HEMI</name>
<dbReference type="PROSITE" id="PS50011">
    <property type="entry name" value="PROTEIN_KINASE_DOM"/>
    <property type="match status" value="1"/>
</dbReference>
<dbReference type="InterPro" id="IPR050940">
    <property type="entry name" value="Actin_reg-Ser/Thr_kinase"/>
</dbReference>
<proteinExistence type="inferred from homology"/>
<dbReference type="GO" id="GO:0005524">
    <property type="term" value="F:ATP binding"/>
    <property type="evidence" value="ECO:0007669"/>
    <property type="project" value="UniProtKB-KW"/>
</dbReference>
<dbReference type="Pfam" id="PF07714">
    <property type="entry name" value="PK_Tyr_Ser-Thr"/>
    <property type="match status" value="1"/>
</dbReference>
<feature type="non-terminal residue" evidence="15">
    <location>
        <position position="1"/>
    </location>
</feature>
<feature type="domain" description="Protein kinase" evidence="14">
    <location>
        <begin position="1"/>
        <end position="245"/>
    </location>
</feature>
<comment type="caution">
    <text evidence="15">The sequence shown here is derived from an EMBL/GenBank/DDBJ whole genome shotgun (WGS) entry which is preliminary data.</text>
</comment>
<dbReference type="PANTHER" id="PTHR46485">
    <property type="entry name" value="LIM DOMAIN KINASE 1"/>
    <property type="match status" value="1"/>
</dbReference>
<comment type="catalytic activity">
    <reaction evidence="11">
        <text>L-seryl-[protein] + ATP = O-phospho-L-seryl-[protein] + ADP + H(+)</text>
        <dbReference type="Rhea" id="RHEA:17989"/>
        <dbReference type="Rhea" id="RHEA-COMP:9863"/>
        <dbReference type="Rhea" id="RHEA-COMP:11604"/>
        <dbReference type="ChEBI" id="CHEBI:15378"/>
        <dbReference type="ChEBI" id="CHEBI:29999"/>
        <dbReference type="ChEBI" id="CHEBI:30616"/>
        <dbReference type="ChEBI" id="CHEBI:83421"/>
        <dbReference type="ChEBI" id="CHEBI:456216"/>
        <dbReference type="EC" id="2.7.12.1"/>
    </reaction>
</comment>